<evidence type="ECO:0000313" key="4">
    <source>
        <dbReference type="Proteomes" id="UP001212152"/>
    </source>
</evidence>
<evidence type="ECO:0000256" key="2">
    <source>
        <dbReference type="SAM" id="Phobius"/>
    </source>
</evidence>
<feature type="transmembrane region" description="Helical" evidence="2">
    <location>
        <begin position="146"/>
        <end position="167"/>
    </location>
</feature>
<gene>
    <name evidence="3" type="ORF">HDU87_008640</name>
</gene>
<keyword evidence="2" id="KW-0812">Transmembrane</keyword>
<feature type="transmembrane region" description="Helical" evidence="2">
    <location>
        <begin position="76"/>
        <end position="97"/>
    </location>
</feature>
<name>A0AAD5XM25_9FUNG</name>
<dbReference type="EMBL" id="JADGJQ010000090">
    <property type="protein sequence ID" value="KAJ3170938.1"/>
    <property type="molecule type" value="Genomic_DNA"/>
</dbReference>
<feature type="transmembrane region" description="Helical" evidence="2">
    <location>
        <begin position="41"/>
        <end position="64"/>
    </location>
</feature>
<protein>
    <submittedName>
        <fullName evidence="3">Uncharacterized protein</fullName>
    </submittedName>
</protein>
<keyword evidence="2" id="KW-0472">Membrane</keyword>
<organism evidence="3 4">
    <name type="scientific">Geranomyces variabilis</name>
    <dbReference type="NCBI Taxonomy" id="109894"/>
    <lineage>
        <taxon>Eukaryota</taxon>
        <taxon>Fungi</taxon>
        <taxon>Fungi incertae sedis</taxon>
        <taxon>Chytridiomycota</taxon>
        <taxon>Chytridiomycota incertae sedis</taxon>
        <taxon>Chytridiomycetes</taxon>
        <taxon>Spizellomycetales</taxon>
        <taxon>Powellomycetaceae</taxon>
        <taxon>Geranomyces</taxon>
    </lineage>
</organism>
<comment type="caution">
    <text evidence="3">The sequence shown here is derived from an EMBL/GenBank/DDBJ whole genome shotgun (WGS) entry which is preliminary data.</text>
</comment>
<dbReference type="Proteomes" id="UP001212152">
    <property type="component" value="Unassembled WGS sequence"/>
</dbReference>
<evidence type="ECO:0000256" key="1">
    <source>
        <dbReference type="SAM" id="MobiDB-lite"/>
    </source>
</evidence>
<dbReference type="AlphaFoldDB" id="A0AAD5XM25"/>
<sequence length="684" mass="72897">MVPHAAGLSSHERNENDETNPNNPPPSTTHRGRLGREDAGVYLLQSTIIAISCLVLSLGLSGAVQVSDRKFPLNESGVAFAIGIAVQVALIATLELARRISQAWLWERLAHSGDSLRSVMTTWSVIYSNSYRGAEDVFKGIGPISAFLMVVYLMEVVVLGAIGSLYFTEAVVTLKGTGSLPMYRPVQSAAIHAEEAYPSTDCASTAFFNFAKIYDPTAVQGTDPGGACEPLFKPNASGAVLACESVLTHPLTVPVSTTEGETISSPVTWTTLEKGDFLNSRSTEIFTTVSCEASDRLSITQPATAYDQMFLMYNSTEGVVSQATKPLWAVFFSLLSTPQIQVIIFGGGLTGEDPVIDESGAMVFAMLAFNFDAYPGWTELTFNTFDASSLYTVGTRQVGLALCRAAVALGTTQANYTILQTDPSLVVKLNSAVRDPGEPVLYSMDPEVNVWGYSVGIFLLVASTQPPKFDLTIGLVKATTLTNGLVAYTADLETVAQGMSRMIARILPSFTSAVDNATGLDSLLVSTSAEVWEKTSTRRIYTSPACNWILGVGIACAVALILLHLAQTVGRIGSPIWTTRSVYLLLQALPSVRGGEDMLRNLSRSKWKDASLEILKDAASRVTVRGAIDTGGNITLDMTGKDGCSLEREAAAGMEMGKSGKWDVEAVPSAPVSVGVAHLGSDET</sequence>
<accession>A0AAD5XM25</accession>
<keyword evidence="2" id="KW-1133">Transmembrane helix</keyword>
<proteinExistence type="predicted"/>
<evidence type="ECO:0000313" key="3">
    <source>
        <dbReference type="EMBL" id="KAJ3170938.1"/>
    </source>
</evidence>
<feature type="transmembrane region" description="Helical" evidence="2">
    <location>
        <begin position="548"/>
        <end position="566"/>
    </location>
</feature>
<keyword evidence="4" id="KW-1185">Reference proteome</keyword>
<feature type="region of interest" description="Disordered" evidence="1">
    <location>
        <begin position="1"/>
        <end position="33"/>
    </location>
</feature>
<reference evidence="3" key="1">
    <citation type="submission" date="2020-05" db="EMBL/GenBank/DDBJ databases">
        <title>Phylogenomic resolution of chytrid fungi.</title>
        <authorList>
            <person name="Stajich J.E."/>
            <person name="Amses K."/>
            <person name="Simmons R."/>
            <person name="Seto K."/>
            <person name="Myers J."/>
            <person name="Bonds A."/>
            <person name="Quandt C.A."/>
            <person name="Barry K."/>
            <person name="Liu P."/>
            <person name="Grigoriev I."/>
            <person name="Longcore J.E."/>
            <person name="James T.Y."/>
        </authorList>
    </citation>
    <scope>NUCLEOTIDE SEQUENCE</scope>
    <source>
        <strain evidence="3">JEL0379</strain>
    </source>
</reference>